<dbReference type="Proteomes" id="UP001156881">
    <property type="component" value="Unassembled WGS sequence"/>
</dbReference>
<keyword evidence="1" id="KW-0472">Membrane</keyword>
<reference evidence="3" key="4">
    <citation type="submission" date="2023-01" db="EMBL/GenBank/DDBJ databases">
        <title>Draft genome sequence of Methylobacterium brachythecii strain NBRC 107710.</title>
        <authorList>
            <person name="Sun Q."/>
            <person name="Mori K."/>
        </authorList>
    </citation>
    <scope>NUCLEOTIDE SEQUENCE</scope>
    <source>
        <strain evidence="3">NBRC 107710</strain>
    </source>
</reference>
<reference evidence="6" key="2">
    <citation type="journal article" date="2019" name="Int. J. Syst. Evol. Microbiol.">
        <title>The Global Catalogue of Microorganisms (GCM) 10K type strain sequencing project: providing services to taxonomists for standard genome sequencing and annotation.</title>
        <authorList>
            <consortium name="The Broad Institute Genomics Platform"/>
            <consortium name="The Broad Institute Genome Sequencing Center for Infectious Disease"/>
            <person name="Wu L."/>
            <person name="Ma J."/>
        </authorList>
    </citation>
    <scope>NUCLEOTIDE SEQUENCE [LARGE SCALE GENOMIC DNA]</scope>
    <source>
        <strain evidence="6">NBRC 107710</strain>
    </source>
</reference>
<reference evidence="4 5" key="3">
    <citation type="submission" date="2020-08" db="EMBL/GenBank/DDBJ databases">
        <title>Genomic Encyclopedia of Type Strains, Phase IV (KMG-IV): sequencing the most valuable type-strain genomes for metagenomic binning, comparative biology and taxonomic classification.</title>
        <authorList>
            <person name="Goeker M."/>
        </authorList>
    </citation>
    <scope>NUCLEOTIDE SEQUENCE [LARGE SCALE GENOMIC DNA]</scope>
    <source>
        <strain evidence="4 5">DSM 24105</strain>
    </source>
</reference>
<dbReference type="EMBL" id="JACIDN010000001">
    <property type="protein sequence ID" value="MBB3900585.1"/>
    <property type="molecule type" value="Genomic_DNA"/>
</dbReference>
<accession>A0A7W6AFM2</accession>
<protein>
    <recommendedName>
        <fullName evidence="7">Transmembrane protein</fullName>
    </recommendedName>
</protein>
<evidence type="ECO:0000313" key="6">
    <source>
        <dbReference type="Proteomes" id="UP001156881"/>
    </source>
</evidence>
<gene>
    <name evidence="3" type="ORF">GCM10007884_14470</name>
    <name evidence="4" type="ORF">GGR33_000065</name>
</gene>
<evidence type="ECO:0000313" key="4">
    <source>
        <dbReference type="EMBL" id="MBB3900585.1"/>
    </source>
</evidence>
<dbReference type="RefSeq" id="WP_183501367.1">
    <property type="nucleotide sequence ID" value="NZ_BSPG01000005.1"/>
</dbReference>
<proteinExistence type="predicted"/>
<evidence type="ECO:0000256" key="2">
    <source>
        <dbReference type="SAM" id="SignalP"/>
    </source>
</evidence>
<name>A0A7W6AFM2_9HYPH</name>
<dbReference type="EMBL" id="BSPG01000005">
    <property type="protein sequence ID" value="GLS43462.1"/>
    <property type="molecule type" value="Genomic_DNA"/>
</dbReference>
<evidence type="ECO:0000313" key="5">
    <source>
        <dbReference type="Proteomes" id="UP000517759"/>
    </source>
</evidence>
<evidence type="ECO:0008006" key="7">
    <source>
        <dbReference type="Google" id="ProtNLM"/>
    </source>
</evidence>
<keyword evidence="2" id="KW-0732">Signal</keyword>
<feature type="signal peptide" evidence="2">
    <location>
        <begin position="1"/>
        <end position="21"/>
    </location>
</feature>
<dbReference type="AlphaFoldDB" id="A0A7W6AFM2"/>
<feature type="transmembrane region" description="Helical" evidence="1">
    <location>
        <begin position="42"/>
        <end position="66"/>
    </location>
</feature>
<reference evidence="3" key="1">
    <citation type="journal article" date="2014" name="Int. J. Syst. Evol. Microbiol.">
        <title>Complete genome of a new Firmicutes species belonging to the dominant human colonic microbiota ('Ruminococcus bicirculans') reveals two chromosomes and a selective capacity to utilize plant glucans.</title>
        <authorList>
            <consortium name="NISC Comparative Sequencing Program"/>
            <person name="Wegmann U."/>
            <person name="Louis P."/>
            <person name="Goesmann A."/>
            <person name="Henrissat B."/>
            <person name="Duncan S.H."/>
            <person name="Flint H.J."/>
        </authorList>
    </citation>
    <scope>NUCLEOTIDE SEQUENCE</scope>
    <source>
        <strain evidence="3">NBRC 107710</strain>
    </source>
</reference>
<keyword evidence="6" id="KW-1185">Reference proteome</keyword>
<evidence type="ECO:0000256" key="1">
    <source>
        <dbReference type="SAM" id="Phobius"/>
    </source>
</evidence>
<feature type="chain" id="PRO_5031297278" description="Transmembrane protein" evidence="2">
    <location>
        <begin position="22"/>
        <end position="104"/>
    </location>
</feature>
<sequence>MRKIAFATIAALGIATLAAPAADARPGMRGGSYAGGHARRGGIGTGAAVGLGIAGLAAGGIAAGAYGNRYDRPVGYDDGYGRRGYNDGYGRGGYGYGGGYGRGY</sequence>
<comment type="caution">
    <text evidence="4">The sequence shown here is derived from an EMBL/GenBank/DDBJ whole genome shotgun (WGS) entry which is preliminary data.</text>
</comment>
<keyword evidence="1" id="KW-0812">Transmembrane</keyword>
<dbReference type="Proteomes" id="UP000517759">
    <property type="component" value="Unassembled WGS sequence"/>
</dbReference>
<organism evidence="4 5">
    <name type="scientific">Methylobacterium brachythecii</name>
    <dbReference type="NCBI Taxonomy" id="1176177"/>
    <lineage>
        <taxon>Bacteria</taxon>
        <taxon>Pseudomonadati</taxon>
        <taxon>Pseudomonadota</taxon>
        <taxon>Alphaproteobacteria</taxon>
        <taxon>Hyphomicrobiales</taxon>
        <taxon>Methylobacteriaceae</taxon>
        <taxon>Methylobacterium</taxon>
    </lineage>
</organism>
<evidence type="ECO:0000313" key="3">
    <source>
        <dbReference type="EMBL" id="GLS43462.1"/>
    </source>
</evidence>
<keyword evidence="1" id="KW-1133">Transmembrane helix</keyword>